<protein>
    <submittedName>
        <fullName evidence="2">Uncharacterized protein</fullName>
    </submittedName>
</protein>
<keyword evidence="3" id="KW-1185">Reference proteome</keyword>
<dbReference type="Proteomes" id="UP000607653">
    <property type="component" value="Unassembled WGS sequence"/>
</dbReference>
<sequence length="186" mass="21266">MAHNNASNDGFEILSTIKELQKQQAASFQGLEAAIRQLTEAITRTNLHPPSITPTQEETRGFPTVPARRVDLGNQFQPQVVVQPQEQPHFQAPATAFDFSDEEEDFEDENQDMGRPINARWPPRRKNNGDRDYKMKIELPTFNGQLHIEDFLDWIHEVEKFFDFVETVETKKVKLVSYKPKGGAAA</sequence>
<comment type="caution">
    <text evidence="2">The sequence shown here is derived from an EMBL/GenBank/DDBJ whole genome shotgun (WGS) entry which is preliminary data.</text>
</comment>
<feature type="region of interest" description="Disordered" evidence="1">
    <location>
        <begin position="108"/>
        <end position="130"/>
    </location>
</feature>
<proteinExistence type="predicted"/>
<reference evidence="2 3" key="1">
    <citation type="journal article" date="2020" name="Mol. Biol. Evol.">
        <title>Distinct Expression and Methylation Patterns for Genes with Different Fates following a Single Whole-Genome Duplication in Flowering Plants.</title>
        <authorList>
            <person name="Shi T."/>
            <person name="Rahmani R.S."/>
            <person name="Gugger P.F."/>
            <person name="Wang M."/>
            <person name="Li H."/>
            <person name="Zhang Y."/>
            <person name="Li Z."/>
            <person name="Wang Q."/>
            <person name="Van de Peer Y."/>
            <person name="Marchal K."/>
            <person name="Chen J."/>
        </authorList>
    </citation>
    <scope>NUCLEOTIDE SEQUENCE [LARGE SCALE GENOMIC DNA]</scope>
    <source>
        <tissue evidence="2">Leaf</tissue>
    </source>
</reference>
<accession>A0A822ZWU0</accession>
<gene>
    <name evidence="2" type="ORF">HUJ06_017742</name>
</gene>
<evidence type="ECO:0000313" key="2">
    <source>
        <dbReference type="EMBL" id="DAD47805.1"/>
    </source>
</evidence>
<evidence type="ECO:0000313" key="3">
    <source>
        <dbReference type="Proteomes" id="UP000607653"/>
    </source>
</evidence>
<evidence type="ECO:0000256" key="1">
    <source>
        <dbReference type="SAM" id="MobiDB-lite"/>
    </source>
</evidence>
<organism evidence="2 3">
    <name type="scientific">Nelumbo nucifera</name>
    <name type="common">Sacred lotus</name>
    <dbReference type="NCBI Taxonomy" id="4432"/>
    <lineage>
        <taxon>Eukaryota</taxon>
        <taxon>Viridiplantae</taxon>
        <taxon>Streptophyta</taxon>
        <taxon>Embryophyta</taxon>
        <taxon>Tracheophyta</taxon>
        <taxon>Spermatophyta</taxon>
        <taxon>Magnoliopsida</taxon>
        <taxon>Proteales</taxon>
        <taxon>Nelumbonaceae</taxon>
        <taxon>Nelumbo</taxon>
    </lineage>
</organism>
<dbReference type="AlphaFoldDB" id="A0A822ZWU0"/>
<dbReference type="EMBL" id="DUZY01000008">
    <property type="protein sequence ID" value="DAD47805.1"/>
    <property type="molecule type" value="Genomic_DNA"/>
</dbReference>
<name>A0A822ZWU0_NELNU</name>